<reference evidence="1 2" key="1">
    <citation type="journal article" date="2017" name="Int. J. Parasitol.">
        <title>The genome of the protozoan parasite Cystoisospora suis and a reverse vaccinology approach to identify vaccine candidates.</title>
        <authorList>
            <person name="Palmieri N."/>
            <person name="Shrestha A."/>
            <person name="Ruttkowski B."/>
            <person name="Beck T."/>
            <person name="Vogl C."/>
            <person name="Tomley F."/>
            <person name="Blake D.P."/>
            <person name="Joachim A."/>
        </authorList>
    </citation>
    <scope>NUCLEOTIDE SEQUENCE [LARGE SCALE GENOMIC DNA]</scope>
    <source>
        <strain evidence="1 2">Wien I</strain>
    </source>
</reference>
<name>A0A2C6KSH3_9APIC</name>
<dbReference type="RefSeq" id="XP_067921138.1">
    <property type="nucleotide sequence ID" value="XM_068066874.1"/>
</dbReference>
<evidence type="ECO:0000313" key="1">
    <source>
        <dbReference type="EMBL" id="PHJ19438.1"/>
    </source>
</evidence>
<feature type="non-terminal residue" evidence="1">
    <location>
        <position position="1"/>
    </location>
</feature>
<proteinExistence type="predicted"/>
<dbReference type="AlphaFoldDB" id="A0A2C6KSH3"/>
<dbReference type="Proteomes" id="UP000221165">
    <property type="component" value="Unassembled WGS sequence"/>
</dbReference>
<accession>A0A2C6KSH3</accession>
<comment type="caution">
    <text evidence="1">The sequence shown here is derived from an EMBL/GenBank/DDBJ whole genome shotgun (WGS) entry which is preliminary data.</text>
</comment>
<evidence type="ECO:0000313" key="2">
    <source>
        <dbReference type="Proteomes" id="UP000221165"/>
    </source>
</evidence>
<protein>
    <submittedName>
        <fullName evidence="1">Uncharacterized protein</fullName>
    </submittedName>
</protein>
<feature type="non-terminal residue" evidence="1">
    <location>
        <position position="70"/>
    </location>
</feature>
<dbReference type="GeneID" id="94430085"/>
<sequence>IPIQRGCLLLSSLVSKYRRRQLFFSFSLWVYLSRSRRERNHASSLLFHVLDKKIKDTKHGAFLTLLRWTS</sequence>
<keyword evidence="2" id="KW-1185">Reference proteome</keyword>
<dbReference type="EMBL" id="MIGC01003436">
    <property type="protein sequence ID" value="PHJ19438.1"/>
    <property type="molecule type" value="Genomic_DNA"/>
</dbReference>
<dbReference type="VEuPathDB" id="ToxoDB:CSUI_006721"/>
<organism evidence="1 2">
    <name type="scientific">Cystoisospora suis</name>
    <dbReference type="NCBI Taxonomy" id="483139"/>
    <lineage>
        <taxon>Eukaryota</taxon>
        <taxon>Sar</taxon>
        <taxon>Alveolata</taxon>
        <taxon>Apicomplexa</taxon>
        <taxon>Conoidasida</taxon>
        <taxon>Coccidia</taxon>
        <taxon>Eucoccidiorida</taxon>
        <taxon>Eimeriorina</taxon>
        <taxon>Sarcocystidae</taxon>
        <taxon>Cystoisospora</taxon>
    </lineage>
</organism>
<gene>
    <name evidence="1" type="ORF">CSUI_006721</name>
</gene>